<protein>
    <recommendedName>
        <fullName evidence="1">Lipocalin-like domain-containing protein</fullName>
    </recommendedName>
</protein>
<dbReference type="EMBL" id="JAUSVS010000010">
    <property type="protein sequence ID" value="MDQ0466191.1"/>
    <property type="molecule type" value="Genomic_DNA"/>
</dbReference>
<dbReference type="Proteomes" id="UP001228905">
    <property type="component" value="Unassembled WGS sequence"/>
</dbReference>
<reference evidence="2 3" key="1">
    <citation type="submission" date="2023-07" db="EMBL/GenBank/DDBJ databases">
        <title>Genomic Encyclopedia of Type Strains, Phase IV (KMG-IV): sequencing the most valuable type-strain genomes for metagenomic binning, comparative biology and taxonomic classification.</title>
        <authorList>
            <person name="Goeker M."/>
        </authorList>
    </citation>
    <scope>NUCLEOTIDE SEQUENCE [LARGE SCALE GENOMIC DNA]</scope>
    <source>
        <strain evidence="2 3">DSM 18695</strain>
    </source>
</reference>
<evidence type="ECO:0000313" key="3">
    <source>
        <dbReference type="Proteomes" id="UP001228905"/>
    </source>
</evidence>
<dbReference type="RefSeq" id="WP_307352111.1">
    <property type="nucleotide sequence ID" value="NZ_JAUSVS010000010.1"/>
</dbReference>
<feature type="domain" description="Lipocalin-like" evidence="1">
    <location>
        <begin position="10"/>
        <end position="59"/>
    </location>
</feature>
<sequence length="130" mass="13955">MTRLSDGLPGSWRLISRIDTGPDGERRPEPVLGEDPVALLIYDRSGHFSAQFMRRDRTGAAGFDAYFGTYEVDDATGTVTQSLAGALNPALVGAVLTRTMNLEGDSLTIRLDTVVGGTAVVRTLTWVRVG</sequence>
<proteinExistence type="predicted"/>
<organism evidence="2 3">
    <name type="scientific">Caulobacter ginsengisoli</name>
    <dbReference type="NCBI Taxonomy" id="400775"/>
    <lineage>
        <taxon>Bacteria</taxon>
        <taxon>Pseudomonadati</taxon>
        <taxon>Pseudomonadota</taxon>
        <taxon>Alphaproteobacteria</taxon>
        <taxon>Caulobacterales</taxon>
        <taxon>Caulobacteraceae</taxon>
        <taxon>Caulobacter</taxon>
    </lineage>
</organism>
<keyword evidence="3" id="KW-1185">Reference proteome</keyword>
<dbReference type="InterPro" id="IPR024311">
    <property type="entry name" value="Lipocalin-like"/>
</dbReference>
<gene>
    <name evidence="2" type="ORF">QO010_003984</name>
</gene>
<feature type="domain" description="Lipocalin-like" evidence="1">
    <location>
        <begin position="65"/>
        <end position="128"/>
    </location>
</feature>
<dbReference type="Pfam" id="PF13924">
    <property type="entry name" value="Lipocalin_5"/>
    <property type="match status" value="2"/>
</dbReference>
<name>A0ABU0IVZ6_9CAUL</name>
<accession>A0ABU0IVZ6</accession>
<evidence type="ECO:0000313" key="2">
    <source>
        <dbReference type="EMBL" id="MDQ0466191.1"/>
    </source>
</evidence>
<evidence type="ECO:0000259" key="1">
    <source>
        <dbReference type="Pfam" id="PF13924"/>
    </source>
</evidence>
<comment type="caution">
    <text evidence="2">The sequence shown here is derived from an EMBL/GenBank/DDBJ whole genome shotgun (WGS) entry which is preliminary data.</text>
</comment>